<dbReference type="NCBIfam" id="TIGR00608">
    <property type="entry name" value="radc"/>
    <property type="match status" value="1"/>
</dbReference>
<keyword evidence="2" id="KW-0479">Metal-binding</keyword>
<dbReference type="STRING" id="1393122.SAMN05660895_1728"/>
<comment type="similarity">
    <text evidence="6">Belongs to the UPF0758 family.</text>
</comment>
<sequence>MSASRKPSGIKSWAIDDRPREKLMLKGPAALSDAELLAILIQHGHKEKTAIDLAKEVLDQSGRDWNQLGRLTIAELTRIKGIGQAKAIAIAAALEIGRRRQAAQPQPRPIIRCGQDAANILQPLLADERAEVFCIMLLNQGHRVLSHEIISRGGISGTVVDVRLIIKRALETESSALILCHNHPSGQLQPSEADRAITRKITAAAQMFDIRVLDHLIVSAEGYFSMAEHGLL</sequence>
<dbReference type="CDD" id="cd08071">
    <property type="entry name" value="MPN_DUF2466"/>
    <property type="match status" value="1"/>
</dbReference>
<evidence type="ECO:0000256" key="3">
    <source>
        <dbReference type="ARBA" id="ARBA00022801"/>
    </source>
</evidence>
<evidence type="ECO:0000259" key="7">
    <source>
        <dbReference type="PROSITE" id="PS50249"/>
    </source>
</evidence>
<accession>A0A1I7NG17</accession>
<keyword evidence="5" id="KW-0482">Metalloprotease</keyword>
<dbReference type="GO" id="GO:0006508">
    <property type="term" value="P:proteolysis"/>
    <property type="evidence" value="ECO:0007669"/>
    <property type="project" value="UniProtKB-KW"/>
</dbReference>
<dbReference type="Pfam" id="PF20582">
    <property type="entry name" value="UPF0758_N"/>
    <property type="match status" value="1"/>
</dbReference>
<reference evidence="9" key="1">
    <citation type="submission" date="2016-10" db="EMBL/GenBank/DDBJ databases">
        <authorList>
            <person name="Varghese N."/>
            <person name="Submissions S."/>
        </authorList>
    </citation>
    <scope>NUCLEOTIDE SEQUENCE [LARGE SCALE GENOMIC DNA]</scope>
    <source>
        <strain evidence="9">DSM 14807</strain>
    </source>
</reference>
<dbReference type="PROSITE" id="PS01302">
    <property type="entry name" value="UPF0758"/>
    <property type="match status" value="1"/>
</dbReference>
<evidence type="ECO:0000256" key="4">
    <source>
        <dbReference type="ARBA" id="ARBA00022833"/>
    </source>
</evidence>
<dbReference type="SUPFAM" id="SSF102712">
    <property type="entry name" value="JAB1/MPN domain"/>
    <property type="match status" value="1"/>
</dbReference>
<dbReference type="RefSeq" id="WP_092459830.1">
    <property type="nucleotide sequence ID" value="NZ_FPCJ01000001.1"/>
</dbReference>
<name>A0A1I7NG17_9BACT</name>
<gene>
    <name evidence="8" type="ORF">SAMN05660895_1728</name>
</gene>
<dbReference type="Proteomes" id="UP000199537">
    <property type="component" value="Unassembled WGS sequence"/>
</dbReference>
<organism evidence="8 9">
    <name type="scientific">Thermoflavifilum thermophilum</name>
    <dbReference type="NCBI Taxonomy" id="1393122"/>
    <lineage>
        <taxon>Bacteria</taxon>
        <taxon>Pseudomonadati</taxon>
        <taxon>Bacteroidota</taxon>
        <taxon>Chitinophagia</taxon>
        <taxon>Chitinophagales</taxon>
        <taxon>Chitinophagaceae</taxon>
        <taxon>Thermoflavifilum</taxon>
    </lineage>
</organism>
<keyword evidence="4" id="KW-0862">Zinc</keyword>
<dbReference type="NCBIfam" id="NF000642">
    <property type="entry name" value="PRK00024.1"/>
    <property type="match status" value="1"/>
</dbReference>
<dbReference type="InterPro" id="IPR025657">
    <property type="entry name" value="RadC_JAB"/>
</dbReference>
<keyword evidence="3" id="KW-0378">Hydrolase</keyword>
<dbReference type="Pfam" id="PF04002">
    <property type="entry name" value="RadC"/>
    <property type="match status" value="1"/>
</dbReference>
<dbReference type="InterPro" id="IPR020891">
    <property type="entry name" value="UPF0758_CS"/>
</dbReference>
<keyword evidence="9" id="KW-1185">Reference proteome</keyword>
<keyword evidence="1" id="KW-0645">Protease</keyword>
<evidence type="ECO:0000256" key="1">
    <source>
        <dbReference type="ARBA" id="ARBA00022670"/>
    </source>
</evidence>
<dbReference type="PANTHER" id="PTHR30471">
    <property type="entry name" value="DNA REPAIR PROTEIN RADC"/>
    <property type="match status" value="1"/>
</dbReference>
<dbReference type="InterPro" id="IPR037518">
    <property type="entry name" value="MPN"/>
</dbReference>
<evidence type="ECO:0000313" key="8">
    <source>
        <dbReference type="EMBL" id="SFV33496.1"/>
    </source>
</evidence>
<dbReference type="InterPro" id="IPR001405">
    <property type="entry name" value="UPF0758"/>
</dbReference>
<evidence type="ECO:0000256" key="6">
    <source>
        <dbReference type="RuleBase" id="RU003797"/>
    </source>
</evidence>
<evidence type="ECO:0000256" key="2">
    <source>
        <dbReference type="ARBA" id="ARBA00022723"/>
    </source>
</evidence>
<dbReference type="AlphaFoldDB" id="A0A1I7NG17"/>
<evidence type="ECO:0000313" key="9">
    <source>
        <dbReference type="Proteomes" id="UP000199537"/>
    </source>
</evidence>
<dbReference type="OrthoDB" id="9804482at2"/>
<dbReference type="InterPro" id="IPR046778">
    <property type="entry name" value="UPF0758_N"/>
</dbReference>
<dbReference type="GO" id="GO:0008237">
    <property type="term" value="F:metallopeptidase activity"/>
    <property type="evidence" value="ECO:0007669"/>
    <property type="project" value="UniProtKB-KW"/>
</dbReference>
<evidence type="ECO:0000256" key="5">
    <source>
        <dbReference type="ARBA" id="ARBA00023049"/>
    </source>
</evidence>
<dbReference type="EMBL" id="FPCJ01000001">
    <property type="protein sequence ID" value="SFV33496.1"/>
    <property type="molecule type" value="Genomic_DNA"/>
</dbReference>
<protein>
    <submittedName>
        <fullName evidence="8">DNA repair protein RadC</fullName>
    </submittedName>
</protein>
<feature type="domain" description="MPN" evidence="7">
    <location>
        <begin position="110"/>
        <end position="232"/>
    </location>
</feature>
<dbReference type="GO" id="GO:0046872">
    <property type="term" value="F:metal ion binding"/>
    <property type="evidence" value="ECO:0007669"/>
    <property type="project" value="UniProtKB-KW"/>
</dbReference>
<dbReference type="PROSITE" id="PS50249">
    <property type="entry name" value="MPN"/>
    <property type="match status" value="1"/>
</dbReference>
<dbReference type="PANTHER" id="PTHR30471:SF3">
    <property type="entry name" value="UPF0758 PROTEIN YEES-RELATED"/>
    <property type="match status" value="1"/>
</dbReference>
<proteinExistence type="inferred from homology"/>
<dbReference type="Gene3D" id="3.40.140.10">
    <property type="entry name" value="Cytidine Deaminase, domain 2"/>
    <property type="match status" value="1"/>
</dbReference>